<evidence type="ECO:0000313" key="2">
    <source>
        <dbReference type="Proteomes" id="UP000308600"/>
    </source>
</evidence>
<reference evidence="1 2" key="1">
    <citation type="journal article" date="2019" name="Nat. Ecol. Evol.">
        <title>Megaphylogeny resolves global patterns of mushroom evolution.</title>
        <authorList>
            <person name="Varga T."/>
            <person name="Krizsan K."/>
            <person name="Foldi C."/>
            <person name="Dima B."/>
            <person name="Sanchez-Garcia M."/>
            <person name="Sanchez-Ramirez S."/>
            <person name="Szollosi G.J."/>
            <person name="Szarkandi J.G."/>
            <person name="Papp V."/>
            <person name="Albert L."/>
            <person name="Andreopoulos W."/>
            <person name="Angelini C."/>
            <person name="Antonin V."/>
            <person name="Barry K.W."/>
            <person name="Bougher N.L."/>
            <person name="Buchanan P."/>
            <person name="Buyck B."/>
            <person name="Bense V."/>
            <person name="Catcheside P."/>
            <person name="Chovatia M."/>
            <person name="Cooper J."/>
            <person name="Damon W."/>
            <person name="Desjardin D."/>
            <person name="Finy P."/>
            <person name="Geml J."/>
            <person name="Haridas S."/>
            <person name="Hughes K."/>
            <person name="Justo A."/>
            <person name="Karasinski D."/>
            <person name="Kautmanova I."/>
            <person name="Kiss B."/>
            <person name="Kocsube S."/>
            <person name="Kotiranta H."/>
            <person name="LaButti K.M."/>
            <person name="Lechner B.E."/>
            <person name="Liimatainen K."/>
            <person name="Lipzen A."/>
            <person name="Lukacs Z."/>
            <person name="Mihaltcheva S."/>
            <person name="Morgado L.N."/>
            <person name="Niskanen T."/>
            <person name="Noordeloos M.E."/>
            <person name="Ohm R.A."/>
            <person name="Ortiz-Santana B."/>
            <person name="Ovrebo C."/>
            <person name="Racz N."/>
            <person name="Riley R."/>
            <person name="Savchenko A."/>
            <person name="Shiryaev A."/>
            <person name="Soop K."/>
            <person name="Spirin V."/>
            <person name="Szebenyi C."/>
            <person name="Tomsovsky M."/>
            <person name="Tulloss R.E."/>
            <person name="Uehling J."/>
            <person name="Grigoriev I.V."/>
            <person name="Vagvolgyi C."/>
            <person name="Papp T."/>
            <person name="Martin F.M."/>
            <person name="Miettinen O."/>
            <person name="Hibbett D.S."/>
            <person name="Nagy L.G."/>
        </authorList>
    </citation>
    <scope>NUCLEOTIDE SEQUENCE [LARGE SCALE GENOMIC DNA]</scope>
    <source>
        <strain evidence="1 2">NL-1719</strain>
    </source>
</reference>
<dbReference type="Proteomes" id="UP000308600">
    <property type="component" value="Unassembled WGS sequence"/>
</dbReference>
<dbReference type="EMBL" id="ML208468">
    <property type="protein sequence ID" value="TFK64595.1"/>
    <property type="molecule type" value="Genomic_DNA"/>
</dbReference>
<organism evidence="1 2">
    <name type="scientific">Pluteus cervinus</name>
    <dbReference type="NCBI Taxonomy" id="181527"/>
    <lineage>
        <taxon>Eukaryota</taxon>
        <taxon>Fungi</taxon>
        <taxon>Dikarya</taxon>
        <taxon>Basidiomycota</taxon>
        <taxon>Agaricomycotina</taxon>
        <taxon>Agaricomycetes</taxon>
        <taxon>Agaricomycetidae</taxon>
        <taxon>Agaricales</taxon>
        <taxon>Pluteineae</taxon>
        <taxon>Pluteaceae</taxon>
        <taxon>Pluteus</taxon>
    </lineage>
</organism>
<sequence>MASGLAGGACLLGVAIFGIFLLDMNLGRKKGWRRSITVSATFVACCISVMAAPLGVLLVNVKHLPNEQFLDPYHALVASAVGSSLIFSIRIVFKVVSVARRRHLRRRQQQKEAAGIGMQPYAFAYDPALAYNDHDDEFDAIVTNAATFSAEVRLFERLETLKDHETQPAFFYTPSESGWQFADIFLM</sequence>
<name>A0ACD3AGM4_9AGAR</name>
<protein>
    <submittedName>
        <fullName evidence="1">Uncharacterized protein</fullName>
    </submittedName>
</protein>
<evidence type="ECO:0000313" key="1">
    <source>
        <dbReference type="EMBL" id="TFK64595.1"/>
    </source>
</evidence>
<keyword evidence="2" id="KW-1185">Reference proteome</keyword>
<gene>
    <name evidence="1" type="ORF">BDN72DRAFT_901422</name>
</gene>
<proteinExistence type="predicted"/>
<accession>A0ACD3AGM4</accession>